<dbReference type="SUPFAM" id="SSF49590">
    <property type="entry name" value="PHL pollen allergen"/>
    <property type="match status" value="1"/>
</dbReference>
<dbReference type="InterPro" id="IPR007117">
    <property type="entry name" value="Expansin_CBD"/>
</dbReference>
<keyword evidence="4" id="KW-1185">Reference proteome</keyword>
<feature type="domain" description="Expansin-like CBD" evidence="2">
    <location>
        <begin position="1"/>
        <end position="83"/>
    </location>
</feature>
<dbReference type="InterPro" id="IPR036749">
    <property type="entry name" value="Expansin_CBD_sf"/>
</dbReference>
<sequence>MAELRDSPGFSREINGQRLAKPSDGTKEDCKEWVPMRRAFGAVWDMANPPRGYIELRFQATSSAGNTYWVQSTNAIPENWEAGVGLFMTPKFSSMINSYYVYL</sequence>
<dbReference type="STRING" id="981085.W9RPM5"/>
<evidence type="ECO:0000313" key="4">
    <source>
        <dbReference type="Proteomes" id="UP000030645"/>
    </source>
</evidence>
<dbReference type="EMBL" id="KE345347">
    <property type="protein sequence ID" value="EXC02081.1"/>
    <property type="molecule type" value="Genomic_DNA"/>
</dbReference>
<evidence type="ECO:0000259" key="2">
    <source>
        <dbReference type="PROSITE" id="PS50843"/>
    </source>
</evidence>
<reference evidence="4" key="1">
    <citation type="submission" date="2013-01" db="EMBL/GenBank/DDBJ databases">
        <title>Draft Genome Sequence of a Mulberry Tree, Morus notabilis C.K. Schneid.</title>
        <authorList>
            <person name="He N."/>
            <person name="Zhao S."/>
        </authorList>
    </citation>
    <scope>NUCLEOTIDE SEQUENCE</scope>
</reference>
<name>W9RPM5_9ROSA</name>
<accession>W9RPM5</accession>
<proteinExistence type="predicted"/>
<protein>
    <recommendedName>
        <fullName evidence="2">Expansin-like CBD domain-containing protein</fullName>
    </recommendedName>
</protein>
<feature type="region of interest" description="Disordered" evidence="1">
    <location>
        <begin position="1"/>
        <end position="28"/>
    </location>
</feature>
<dbReference type="PROSITE" id="PS50843">
    <property type="entry name" value="EXPANSIN_CBD"/>
    <property type="match status" value="1"/>
</dbReference>
<evidence type="ECO:0000256" key="1">
    <source>
        <dbReference type="SAM" id="MobiDB-lite"/>
    </source>
</evidence>
<dbReference type="Pfam" id="PF01357">
    <property type="entry name" value="Expansin_C"/>
    <property type="match status" value="1"/>
</dbReference>
<organism evidence="3 4">
    <name type="scientific">Morus notabilis</name>
    <dbReference type="NCBI Taxonomy" id="981085"/>
    <lineage>
        <taxon>Eukaryota</taxon>
        <taxon>Viridiplantae</taxon>
        <taxon>Streptophyta</taxon>
        <taxon>Embryophyta</taxon>
        <taxon>Tracheophyta</taxon>
        <taxon>Spermatophyta</taxon>
        <taxon>Magnoliopsida</taxon>
        <taxon>eudicotyledons</taxon>
        <taxon>Gunneridae</taxon>
        <taxon>Pentapetalae</taxon>
        <taxon>rosids</taxon>
        <taxon>fabids</taxon>
        <taxon>Rosales</taxon>
        <taxon>Moraceae</taxon>
        <taxon>Moreae</taxon>
        <taxon>Morus</taxon>
    </lineage>
</organism>
<dbReference type="Proteomes" id="UP000030645">
    <property type="component" value="Unassembled WGS sequence"/>
</dbReference>
<dbReference type="Gene3D" id="2.60.40.760">
    <property type="entry name" value="Expansin, cellulose-binding-like domain"/>
    <property type="match status" value="1"/>
</dbReference>
<gene>
    <name evidence="3" type="ORF">L484_024046</name>
</gene>
<evidence type="ECO:0000313" key="3">
    <source>
        <dbReference type="EMBL" id="EXC02081.1"/>
    </source>
</evidence>
<dbReference type="AlphaFoldDB" id="W9RPM5"/>